<keyword evidence="4" id="KW-0378">Hydrolase</keyword>
<name>K1QVF0_MAGGI</name>
<feature type="binding site" evidence="8">
    <location>
        <position position="226"/>
    </location>
    <ligand>
        <name>Zn(2+)</name>
        <dbReference type="ChEBI" id="CHEBI:29105"/>
        <label>2</label>
        <note>catalytic</note>
    </ligand>
</feature>
<dbReference type="GO" id="GO:0030198">
    <property type="term" value="P:extracellular matrix organization"/>
    <property type="evidence" value="ECO:0007669"/>
    <property type="project" value="TreeGrafter"/>
</dbReference>
<dbReference type="AlphaFoldDB" id="K1QVF0"/>
<evidence type="ECO:0000256" key="9">
    <source>
        <dbReference type="SAM" id="MobiDB-lite"/>
    </source>
</evidence>
<keyword evidence="8" id="KW-0106">Calcium</keyword>
<evidence type="ECO:0000256" key="4">
    <source>
        <dbReference type="ARBA" id="ARBA00022801"/>
    </source>
</evidence>
<dbReference type="InterPro" id="IPR033739">
    <property type="entry name" value="M10A_MMP"/>
</dbReference>
<dbReference type="Gene3D" id="2.110.10.10">
    <property type="entry name" value="Hemopexin-like domain"/>
    <property type="match status" value="1"/>
</dbReference>
<dbReference type="InterPro" id="IPR024079">
    <property type="entry name" value="MetalloPept_cat_dom_sf"/>
</dbReference>
<dbReference type="Pfam" id="PF00413">
    <property type="entry name" value="Peptidase_M10"/>
    <property type="match status" value="1"/>
</dbReference>
<evidence type="ECO:0000256" key="5">
    <source>
        <dbReference type="ARBA" id="ARBA00022833"/>
    </source>
</evidence>
<feature type="binding site" evidence="8">
    <location>
        <position position="232"/>
    </location>
    <ligand>
        <name>Zn(2+)</name>
        <dbReference type="ChEBI" id="CHEBI:29105"/>
        <label>2</label>
        <note>catalytic</note>
    </ligand>
</feature>
<dbReference type="GO" id="GO:0008270">
    <property type="term" value="F:zinc ion binding"/>
    <property type="evidence" value="ECO:0007669"/>
    <property type="project" value="InterPro"/>
</dbReference>
<dbReference type="SUPFAM" id="SSF50923">
    <property type="entry name" value="Hemopexin-like domain"/>
    <property type="match status" value="1"/>
</dbReference>
<dbReference type="SMART" id="SM00120">
    <property type="entry name" value="HX"/>
    <property type="match status" value="3"/>
</dbReference>
<feature type="region of interest" description="Disordered" evidence="9">
    <location>
        <begin position="266"/>
        <end position="306"/>
    </location>
</feature>
<feature type="binding site" evidence="8">
    <location>
        <position position="171"/>
    </location>
    <ligand>
        <name>Zn(2+)</name>
        <dbReference type="ChEBI" id="CHEBI:29105"/>
        <label>1</label>
    </ligand>
</feature>
<dbReference type="SMART" id="SM00235">
    <property type="entry name" value="ZnMc"/>
    <property type="match status" value="1"/>
</dbReference>
<dbReference type="EMBL" id="JH817402">
    <property type="protein sequence ID" value="EKC37558.1"/>
    <property type="molecule type" value="Genomic_DNA"/>
</dbReference>
<feature type="binding site" evidence="8">
    <location>
        <position position="194"/>
    </location>
    <ligand>
        <name>Ca(2+)</name>
        <dbReference type="ChEBI" id="CHEBI:29108"/>
        <label>2</label>
    </ligand>
</feature>
<comment type="cofactor">
    <cofactor evidence="8">
        <name>Zn(2+)</name>
        <dbReference type="ChEBI" id="CHEBI:29105"/>
    </cofactor>
    <text evidence="8">Binds 2 Zn(2+) ions per subunit.</text>
</comment>
<feature type="binding site" evidence="8">
    <location>
        <position position="201"/>
    </location>
    <ligand>
        <name>Ca(2+)</name>
        <dbReference type="ChEBI" id="CHEBI:29108"/>
        <label>1</label>
    </ligand>
</feature>
<evidence type="ECO:0000256" key="3">
    <source>
        <dbReference type="ARBA" id="ARBA00022723"/>
    </source>
</evidence>
<dbReference type="GO" id="GO:0031012">
    <property type="term" value="C:extracellular matrix"/>
    <property type="evidence" value="ECO:0007669"/>
    <property type="project" value="InterPro"/>
</dbReference>
<evidence type="ECO:0000256" key="6">
    <source>
        <dbReference type="ARBA" id="ARBA00023049"/>
    </source>
</evidence>
<evidence type="ECO:0000256" key="10">
    <source>
        <dbReference type="SAM" id="SignalP"/>
    </source>
</evidence>
<feature type="binding site" evidence="8">
    <location>
        <position position="178"/>
    </location>
    <ligand>
        <name>Ca(2+)</name>
        <dbReference type="ChEBI" id="CHEBI:29108"/>
        <label>3</label>
    </ligand>
</feature>
<dbReference type="GO" id="GO:0004222">
    <property type="term" value="F:metalloendopeptidase activity"/>
    <property type="evidence" value="ECO:0007669"/>
    <property type="project" value="InterPro"/>
</dbReference>
<accession>K1QVF0</accession>
<keyword evidence="3 8" id="KW-0479">Metal-binding</keyword>
<feature type="binding site" evidence="8">
    <location>
        <position position="462"/>
    </location>
    <ligand>
        <name>Ca(2+)</name>
        <dbReference type="ChEBI" id="CHEBI:29108"/>
        <label>4</label>
    </ligand>
</feature>
<reference evidence="12" key="1">
    <citation type="journal article" date="2012" name="Nature">
        <title>The oyster genome reveals stress adaptation and complexity of shell formation.</title>
        <authorList>
            <person name="Zhang G."/>
            <person name="Fang X."/>
            <person name="Guo X."/>
            <person name="Li L."/>
            <person name="Luo R."/>
            <person name="Xu F."/>
            <person name="Yang P."/>
            <person name="Zhang L."/>
            <person name="Wang X."/>
            <person name="Qi H."/>
            <person name="Xiong Z."/>
            <person name="Que H."/>
            <person name="Xie Y."/>
            <person name="Holland P.W."/>
            <person name="Paps J."/>
            <person name="Zhu Y."/>
            <person name="Wu F."/>
            <person name="Chen Y."/>
            <person name="Wang J."/>
            <person name="Peng C."/>
            <person name="Meng J."/>
            <person name="Yang L."/>
            <person name="Liu J."/>
            <person name="Wen B."/>
            <person name="Zhang N."/>
            <person name="Huang Z."/>
            <person name="Zhu Q."/>
            <person name="Feng Y."/>
            <person name="Mount A."/>
            <person name="Hedgecock D."/>
            <person name="Xu Z."/>
            <person name="Liu Y."/>
            <person name="Domazet-Loso T."/>
            <person name="Du Y."/>
            <person name="Sun X."/>
            <person name="Zhang S."/>
            <person name="Liu B."/>
            <person name="Cheng P."/>
            <person name="Jiang X."/>
            <person name="Li J."/>
            <person name="Fan D."/>
            <person name="Wang W."/>
            <person name="Fu W."/>
            <person name="Wang T."/>
            <person name="Wang B."/>
            <person name="Zhang J."/>
            <person name="Peng Z."/>
            <person name="Li Y."/>
            <person name="Li N."/>
            <person name="Wang J."/>
            <person name="Chen M."/>
            <person name="He Y."/>
            <person name="Tan F."/>
            <person name="Song X."/>
            <person name="Zheng Q."/>
            <person name="Huang R."/>
            <person name="Yang H."/>
            <person name="Du X."/>
            <person name="Chen L."/>
            <person name="Yang M."/>
            <person name="Gaffney P.M."/>
            <person name="Wang S."/>
            <person name="Luo L."/>
            <person name="She Z."/>
            <person name="Ming Y."/>
            <person name="Huang W."/>
            <person name="Zhang S."/>
            <person name="Huang B."/>
            <person name="Zhang Y."/>
            <person name="Qu T."/>
            <person name="Ni P."/>
            <person name="Miao G."/>
            <person name="Wang J."/>
            <person name="Wang Q."/>
            <person name="Steinberg C.E."/>
            <person name="Wang H."/>
            <person name="Li N."/>
            <person name="Qian L."/>
            <person name="Zhang G."/>
            <person name="Li Y."/>
            <person name="Yang H."/>
            <person name="Liu X."/>
            <person name="Wang J."/>
            <person name="Yin Y."/>
            <person name="Wang J."/>
        </authorList>
    </citation>
    <scope>NUCLEOTIDE SEQUENCE [LARGE SCALE GENOMIC DNA]</scope>
    <source>
        <strain evidence="12">05x7-T-G4-1.051#20</strain>
    </source>
</reference>
<feature type="binding site" evidence="8">
    <location>
        <position position="159"/>
    </location>
    <ligand>
        <name>Ca(2+)</name>
        <dbReference type="ChEBI" id="CHEBI:29108"/>
        <label>2</label>
    </ligand>
</feature>
<feature type="active site" evidence="7">
    <location>
        <position position="223"/>
    </location>
</feature>
<evidence type="ECO:0000256" key="8">
    <source>
        <dbReference type="PIRSR" id="PIRSR621190-2"/>
    </source>
</evidence>
<sequence length="509" mass="58219">MNSAMIFGLLTLVVLYSVSGEKTTEEIETYLCKYGYLIENCNTNRLASEENRIYAIKWWQMFSNLVVTGVIGPADEEVMDKRRCACEDVMQKDEVMNPELQPQQFNLGPKWRKTDLTWKITKYTRQLDQSKTRREIIRALRHWSDVTPLTFREVAGESDITISFETRNHGDGVSNSFDGRGRVLAHAFFPSNGDVHFDDDENWGFGDEVGNTKTDFFTVAVHEFGHTMGLFHSDVQGALMYPYYSGYNASFTLHDDDVKGMQSLYGPPTGRPLTTPYPMTTSRPTTPAPRPRITPAPTPRPTPRPEIPEFCNVQIQAAVRDFDGTLFVFIQGNYVMRITERGFLDRIRTNNLFRRAPWSMDAAYSIPSLGRTYFMRGQRLWEFDRMRNPMGTILVQGGPRTMPERPRAVIATSASGNDVEVFGVRINLHSGILWRMKMNGEVIVGSHRYISSQYRGVPSMIDAAVRWDSQTVYFFKGNRYYKYDTIRRTVREGDFGPAFLKGECGDAPR</sequence>
<feature type="binding site" evidence="8">
    <location>
        <position position="196"/>
    </location>
    <ligand>
        <name>Zn(2+)</name>
        <dbReference type="ChEBI" id="CHEBI:29105"/>
        <label>1</label>
    </ligand>
</feature>
<feature type="binding site" evidence="8">
    <location>
        <position position="169"/>
    </location>
    <ligand>
        <name>Zn(2+)</name>
        <dbReference type="ChEBI" id="CHEBI:29105"/>
        <label>1</label>
    </ligand>
</feature>
<evidence type="ECO:0000256" key="2">
    <source>
        <dbReference type="ARBA" id="ARBA00022670"/>
    </source>
</evidence>
<feature type="binding site" evidence="8">
    <location>
        <position position="361"/>
    </location>
    <ligand>
        <name>Ca(2+)</name>
        <dbReference type="ChEBI" id="CHEBI:29108"/>
        <label>4</label>
    </ligand>
</feature>
<dbReference type="InterPro" id="IPR021190">
    <property type="entry name" value="Pept_M10A"/>
</dbReference>
<dbReference type="MEROPS" id="M10.010"/>
<organism evidence="12">
    <name type="scientific">Magallana gigas</name>
    <name type="common">Pacific oyster</name>
    <name type="synonym">Crassostrea gigas</name>
    <dbReference type="NCBI Taxonomy" id="29159"/>
    <lineage>
        <taxon>Eukaryota</taxon>
        <taxon>Metazoa</taxon>
        <taxon>Spiralia</taxon>
        <taxon>Lophotrochozoa</taxon>
        <taxon>Mollusca</taxon>
        <taxon>Bivalvia</taxon>
        <taxon>Autobranchia</taxon>
        <taxon>Pteriomorphia</taxon>
        <taxon>Ostreida</taxon>
        <taxon>Ostreoidea</taxon>
        <taxon>Ostreidae</taxon>
        <taxon>Magallana</taxon>
    </lineage>
</organism>
<feature type="binding site" evidence="8">
    <location>
        <position position="363"/>
    </location>
    <ligand>
        <name>Ca(2+)</name>
        <dbReference type="ChEBI" id="CHEBI:29108"/>
        <label>5</label>
    </ligand>
</feature>
<feature type="binding site" evidence="8">
    <location>
        <position position="240"/>
    </location>
    <ligand>
        <name>Zn(2+)</name>
        <dbReference type="ChEBI" id="CHEBI:29105"/>
        <label>2</label>
        <note>catalytic</note>
    </ligand>
</feature>
<dbReference type="InterPro" id="IPR036375">
    <property type="entry name" value="Hemopexin-like_dom_sf"/>
</dbReference>
<dbReference type="InParanoid" id="K1QVF0"/>
<feature type="binding site" evidence="8">
    <location>
        <position position="199"/>
    </location>
    <ligand>
        <name>Ca(2+)</name>
        <dbReference type="ChEBI" id="CHEBI:29108"/>
        <label>1</label>
    </ligand>
</feature>
<proteinExistence type="inferred from homology"/>
<feature type="domain" description="Peptidase metallopeptidase" evidence="11">
    <location>
        <begin position="107"/>
        <end position="267"/>
    </location>
</feature>
<dbReference type="HOGENOM" id="CLU_015489_8_3_1"/>
<keyword evidence="10" id="KW-0732">Signal</keyword>
<feature type="binding site" evidence="8">
    <location>
        <position position="179"/>
    </location>
    <ligand>
        <name>Ca(2+)</name>
        <dbReference type="ChEBI" id="CHEBI:29108"/>
        <label>3</label>
    </ligand>
</feature>
<dbReference type="InterPro" id="IPR018487">
    <property type="entry name" value="Hemopexin-like_repeat"/>
</dbReference>
<feature type="binding site" evidence="8">
    <location>
        <position position="198"/>
    </location>
    <ligand>
        <name>Ca(2+)</name>
        <dbReference type="ChEBI" id="CHEBI:29108"/>
        <label>3</label>
    </ligand>
</feature>
<feature type="binding site" evidence="8">
    <location>
        <position position="408"/>
    </location>
    <ligand>
        <name>Ca(2+)</name>
        <dbReference type="ChEBI" id="CHEBI:29108"/>
        <label>5</label>
    </ligand>
</feature>
<dbReference type="PANTHER" id="PTHR10201">
    <property type="entry name" value="MATRIX METALLOPROTEINASE"/>
    <property type="match status" value="1"/>
</dbReference>
<dbReference type="GO" id="GO:0006508">
    <property type="term" value="P:proteolysis"/>
    <property type="evidence" value="ECO:0007669"/>
    <property type="project" value="UniProtKB-KW"/>
</dbReference>
<evidence type="ECO:0000256" key="7">
    <source>
        <dbReference type="PIRSR" id="PIRSR621190-1"/>
    </source>
</evidence>
<dbReference type="GO" id="GO:0030574">
    <property type="term" value="P:collagen catabolic process"/>
    <property type="evidence" value="ECO:0007669"/>
    <property type="project" value="TreeGrafter"/>
</dbReference>
<gene>
    <name evidence="12" type="ORF">CGI_10022083</name>
</gene>
<keyword evidence="5 8" id="KW-0862">Zinc</keyword>
<keyword evidence="2" id="KW-0645">Protease</keyword>
<feature type="binding site" description="in inhibited form" evidence="8">
    <location>
        <position position="84"/>
    </location>
    <ligand>
        <name>Zn(2+)</name>
        <dbReference type="ChEBI" id="CHEBI:29105"/>
        <label>2</label>
        <note>catalytic</note>
    </ligand>
</feature>
<feature type="binding site" evidence="8">
    <location>
        <position position="222"/>
    </location>
    <ligand>
        <name>Zn(2+)</name>
        <dbReference type="ChEBI" id="CHEBI:29105"/>
        <label>2</label>
        <note>catalytic</note>
    </ligand>
</feature>
<feature type="chain" id="PRO_5043848016" evidence="10">
    <location>
        <begin position="21"/>
        <end position="509"/>
    </location>
</feature>
<keyword evidence="6" id="KW-0482">Metalloprotease</keyword>
<dbReference type="PRINTS" id="PR00138">
    <property type="entry name" value="MATRIXIN"/>
</dbReference>
<evidence type="ECO:0000259" key="11">
    <source>
        <dbReference type="SMART" id="SM00235"/>
    </source>
</evidence>
<dbReference type="InterPro" id="IPR001818">
    <property type="entry name" value="Pept_M10_metallopeptidase"/>
</dbReference>
<protein>
    <submittedName>
        <fullName evidence="12">Matrix metalloproteinase-19</fullName>
    </submittedName>
</protein>
<feature type="binding site" evidence="8">
    <location>
        <position position="201"/>
    </location>
    <ligand>
        <name>Ca(2+)</name>
        <dbReference type="ChEBI" id="CHEBI:29108"/>
        <label>3</label>
    </ligand>
</feature>
<dbReference type="PROSITE" id="PS51642">
    <property type="entry name" value="HEMOPEXIN_2"/>
    <property type="match status" value="2"/>
</dbReference>
<feature type="signal peptide" evidence="10">
    <location>
        <begin position="1"/>
        <end position="20"/>
    </location>
</feature>
<dbReference type="PANTHER" id="PTHR10201:SF310">
    <property type="entry name" value="MMP-LIKE PROTEIN"/>
    <property type="match status" value="1"/>
</dbReference>
<feature type="binding site" evidence="8">
    <location>
        <position position="186"/>
    </location>
    <ligand>
        <name>Zn(2+)</name>
        <dbReference type="ChEBI" id="CHEBI:29105"/>
        <label>1</label>
    </ligand>
</feature>
<dbReference type="SUPFAM" id="SSF55486">
    <property type="entry name" value="Metalloproteases ('zincins'), catalytic domain"/>
    <property type="match status" value="1"/>
</dbReference>
<dbReference type="Gene3D" id="3.40.390.10">
    <property type="entry name" value="Collagenase (Catalytic Domain)"/>
    <property type="match status" value="1"/>
</dbReference>
<comment type="similarity">
    <text evidence="1">Belongs to the peptidase M10A family.</text>
</comment>
<dbReference type="SUPFAM" id="SSF47090">
    <property type="entry name" value="PGBD-like"/>
    <property type="match status" value="1"/>
</dbReference>
<dbReference type="Pfam" id="PF00045">
    <property type="entry name" value="Hemopexin"/>
    <property type="match status" value="1"/>
</dbReference>
<evidence type="ECO:0000256" key="1">
    <source>
        <dbReference type="ARBA" id="ARBA00010370"/>
    </source>
</evidence>
<evidence type="ECO:0000313" key="12">
    <source>
        <dbReference type="EMBL" id="EKC37558.1"/>
    </source>
</evidence>
<feature type="compositionally biased region" description="Pro residues" evidence="9">
    <location>
        <begin position="286"/>
        <end position="305"/>
    </location>
</feature>
<dbReference type="CDD" id="cd04278">
    <property type="entry name" value="ZnMc_MMP"/>
    <property type="match status" value="1"/>
</dbReference>
<dbReference type="FunFam" id="3.40.390.10:FF:000091">
    <property type="entry name" value="Matrix metalloproteinase-16-like Protein"/>
    <property type="match status" value="1"/>
</dbReference>
<comment type="cofactor">
    <cofactor evidence="8">
        <name>Ca(2+)</name>
        <dbReference type="ChEBI" id="CHEBI:29108"/>
    </cofactor>
    <text evidence="8">Can bind about 5 Ca(2+) ions per subunit.</text>
</comment>
<dbReference type="InterPro" id="IPR036365">
    <property type="entry name" value="PGBD-like_sf"/>
</dbReference>
<dbReference type="InterPro" id="IPR006026">
    <property type="entry name" value="Peptidase_Metallo"/>
</dbReference>